<comment type="function">
    <text evidence="9">Part of the tripartite ATP-independent periplasmic (TRAP) transport system.</text>
</comment>
<evidence type="ECO:0000313" key="11">
    <source>
        <dbReference type="EMBL" id="MCB4820211.1"/>
    </source>
</evidence>
<dbReference type="InterPro" id="IPR055348">
    <property type="entry name" value="DctQ"/>
</dbReference>
<dbReference type="PANTHER" id="PTHR35011:SF4">
    <property type="entry name" value="SLL1102 PROTEIN"/>
    <property type="match status" value="1"/>
</dbReference>
<comment type="subcellular location">
    <subcellularLocation>
        <location evidence="1 9">Cell inner membrane</location>
        <topology evidence="1 9">Multi-pass membrane protein</topology>
    </subcellularLocation>
</comment>
<reference evidence="11" key="1">
    <citation type="submission" date="2021-10" db="EMBL/GenBank/DDBJ databases">
        <title>Roseicella aerolatum sp. nov., isolated from aerosols of e-waste dismantling site.</title>
        <authorList>
            <person name="Qin T."/>
        </authorList>
    </citation>
    <scope>NUCLEOTIDE SEQUENCE</scope>
    <source>
        <strain evidence="11">GB24</strain>
    </source>
</reference>
<keyword evidence="12" id="KW-1185">Reference proteome</keyword>
<feature type="domain" description="Tripartite ATP-independent periplasmic transporters DctQ component" evidence="10">
    <location>
        <begin position="30"/>
        <end position="149"/>
    </location>
</feature>
<feature type="transmembrane region" description="Helical" evidence="9">
    <location>
        <begin position="53"/>
        <end position="72"/>
    </location>
</feature>
<organism evidence="11 12">
    <name type="scientific">Roseicella aerolata</name>
    <dbReference type="NCBI Taxonomy" id="2883479"/>
    <lineage>
        <taxon>Bacteria</taxon>
        <taxon>Pseudomonadati</taxon>
        <taxon>Pseudomonadota</taxon>
        <taxon>Alphaproteobacteria</taxon>
        <taxon>Acetobacterales</taxon>
        <taxon>Roseomonadaceae</taxon>
        <taxon>Roseicella</taxon>
    </lineage>
</organism>
<feature type="transmembrane region" description="Helical" evidence="9">
    <location>
        <begin position="21"/>
        <end position="41"/>
    </location>
</feature>
<evidence type="ECO:0000256" key="7">
    <source>
        <dbReference type="ARBA" id="ARBA00023136"/>
    </source>
</evidence>
<proteinExistence type="inferred from homology"/>
<evidence type="ECO:0000256" key="2">
    <source>
        <dbReference type="ARBA" id="ARBA00022448"/>
    </source>
</evidence>
<evidence type="ECO:0000256" key="6">
    <source>
        <dbReference type="ARBA" id="ARBA00022989"/>
    </source>
</evidence>
<dbReference type="AlphaFoldDB" id="A0A9X1L5Y1"/>
<evidence type="ECO:0000256" key="1">
    <source>
        <dbReference type="ARBA" id="ARBA00004429"/>
    </source>
</evidence>
<gene>
    <name evidence="11" type="ORF">LHA35_00515</name>
</gene>
<dbReference type="GO" id="GO:0022857">
    <property type="term" value="F:transmembrane transporter activity"/>
    <property type="evidence" value="ECO:0007669"/>
    <property type="project" value="UniProtKB-UniRule"/>
</dbReference>
<dbReference type="RefSeq" id="WP_226603110.1">
    <property type="nucleotide sequence ID" value="NZ_JAJAQI010000001.1"/>
</dbReference>
<evidence type="ECO:0000259" key="10">
    <source>
        <dbReference type="Pfam" id="PF04290"/>
    </source>
</evidence>
<feature type="transmembrane region" description="Helical" evidence="9">
    <location>
        <begin position="137"/>
        <end position="158"/>
    </location>
</feature>
<evidence type="ECO:0000256" key="9">
    <source>
        <dbReference type="RuleBase" id="RU369079"/>
    </source>
</evidence>
<accession>A0A9X1L5Y1</accession>
<comment type="caution">
    <text evidence="11">The sequence shown here is derived from an EMBL/GenBank/DDBJ whole genome shotgun (WGS) entry which is preliminary data.</text>
</comment>
<keyword evidence="3" id="KW-1003">Cell membrane</keyword>
<evidence type="ECO:0000313" key="12">
    <source>
        <dbReference type="Proteomes" id="UP001139311"/>
    </source>
</evidence>
<dbReference type="InterPro" id="IPR007387">
    <property type="entry name" value="TRAP_DctQ"/>
</dbReference>
<evidence type="ECO:0000256" key="3">
    <source>
        <dbReference type="ARBA" id="ARBA00022475"/>
    </source>
</evidence>
<evidence type="ECO:0000256" key="4">
    <source>
        <dbReference type="ARBA" id="ARBA00022519"/>
    </source>
</evidence>
<comment type="similarity">
    <text evidence="8 9">Belongs to the TRAP transporter small permease family.</text>
</comment>
<dbReference type="EMBL" id="JAJAQI010000001">
    <property type="protein sequence ID" value="MCB4820211.1"/>
    <property type="molecule type" value="Genomic_DNA"/>
</dbReference>
<sequence length="181" mass="20095">MDALVRAINAIDWINRSVGKVVAWLTLATVLICGTVVLLRYAAGLGYVWMQELYVWTHAMTFLLAAGFAYLLNAHVRVDIFYARMSPRGKAWVDLFGVVFLLMPWLALLGWTAWTYVSYSWQTNEVSVQGDGMPAMYVLKASILGFVLLLGLQGLAWIGRCILVLNGREPPPSETLTGPVV</sequence>
<keyword evidence="7 9" id="KW-0472">Membrane</keyword>
<keyword evidence="6 9" id="KW-1133">Transmembrane helix</keyword>
<evidence type="ECO:0000256" key="5">
    <source>
        <dbReference type="ARBA" id="ARBA00022692"/>
    </source>
</evidence>
<feature type="transmembrane region" description="Helical" evidence="9">
    <location>
        <begin position="92"/>
        <end position="117"/>
    </location>
</feature>
<dbReference type="PANTHER" id="PTHR35011">
    <property type="entry name" value="2,3-DIKETO-L-GULONATE TRAP TRANSPORTER SMALL PERMEASE PROTEIN YIAM"/>
    <property type="match status" value="1"/>
</dbReference>
<dbReference type="Proteomes" id="UP001139311">
    <property type="component" value="Unassembled WGS sequence"/>
</dbReference>
<comment type="subunit">
    <text evidence="9">The complex comprises the extracytoplasmic solute receptor protein and the two transmembrane proteins.</text>
</comment>
<keyword evidence="2 9" id="KW-0813">Transport</keyword>
<keyword evidence="4 9" id="KW-0997">Cell inner membrane</keyword>
<dbReference type="GO" id="GO:0005886">
    <property type="term" value="C:plasma membrane"/>
    <property type="evidence" value="ECO:0007669"/>
    <property type="project" value="UniProtKB-SubCell"/>
</dbReference>
<protein>
    <recommendedName>
        <fullName evidence="9">TRAP transporter small permease protein</fullName>
    </recommendedName>
</protein>
<dbReference type="Pfam" id="PF04290">
    <property type="entry name" value="DctQ"/>
    <property type="match status" value="1"/>
</dbReference>
<name>A0A9X1L5Y1_9PROT</name>
<evidence type="ECO:0000256" key="8">
    <source>
        <dbReference type="ARBA" id="ARBA00038436"/>
    </source>
</evidence>
<keyword evidence="5 9" id="KW-0812">Transmembrane</keyword>